<keyword evidence="2" id="KW-0472">Membrane</keyword>
<keyword evidence="2" id="KW-1133">Transmembrane helix</keyword>
<evidence type="ECO:0000313" key="4">
    <source>
        <dbReference type="Proteomes" id="UP000307440"/>
    </source>
</evidence>
<dbReference type="EMBL" id="ML210362">
    <property type="protein sequence ID" value="TFK19068.1"/>
    <property type="molecule type" value="Genomic_DNA"/>
</dbReference>
<organism evidence="3 4">
    <name type="scientific">Coprinopsis marcescibilis</name>
    <name type="common">Agaric fungus</name>
    <name type="synonym">Psathyrella marcescibilis</name>
    <dbReference type="NCBI Taxonomy" id="230819"/>
    <lineage>
        <taxon>Eukaryota</taxon>
        <taxon>Fungi</taxon>
        <taxon>Dikarya</taxon>
        <taxon>Basidiomycota</taxon>
        <taxon>Agaricomycotina</taxon>
        <taxon>Agaricomycetes</taxon>
        <taxon>Agaricomycetidae</taxon>
        <taxon>Agaricales</taxon>
        <taxon>Agaricineae</taxon>
        <taxon>Psathyrellaceae</taxon>
        <taxon>Coprinopsis</taxon>
    </lineage>
</organism>
<gene>
    <name evidence="3" type="ORF">FA15DRAFT_627243</name>
</gene>
<evidence type="ECO:0000256" key="1">
    <source>
        <dbReference type="SAM" id="MobiDB-lite"/>
    </source>
</evidence>
<proteinExistence type="predicted"/>
<dbReference type="Gene3D" id="2.60.120.260">
    <property type="entry name" value="Galactose-binding domain-like"/>
    <property type="match status" value="1"/>
</dbReference>
<reference evidence="3 4" key="1">
    <citation type="journal article" date="2019" name="Nat. Ecol. Evol.">
        <title>Megaphylogeny resolves global patterns of mushroom evolution.</title>
        <authorList>
            <person name="Varga T."/>
            <person name="Krizsan K."/>
            <person name="Foldi C."/>
            <person name="Dima B."/>
            <person name="Sanchez-Garcia M."/>
            <person name="Sanchez-Ramirez S."/>
            <person name="Szollosi G.J."/>
            <person name="Szarkandi J.G."/>
            <person name="Papp V."/>
            <person name="Albert L."/>
            <person name="Andreopoulos W."/>
            <person name="Angelini C."/>
            <person name="Antonin V."/>
            <person name="Barry K.W."/>
            <person name="Bougher N.L."/>
            <person name="Buchanan P."/>
            <person name="Buyck B."/>
            <person name="Bense V."/>
            <person name="Catcheside P."/>
            <person name="Chovatia M."/>
            <person name="Cooper J."/>
            <person name="Damon W."/>
            <person name="Desjardin D."/>
            <person name="Finy P."/>
            <person name="Geml J."/>
            <person name="Haridas S."/>
            <person name="Hughes K."/>
            <person name="Justo A."/>
            <person name="Karasinski D."/>
            <person name="Kautmanova I."/>
            <person name="Kiss B."/>
            <person name="Kocsube S."/>
            <person name="Kotiranta H."/>
            <person name="LaButti K.M."/>
            <person name="Lechner B.E."/>
            <person name="Liimatainen K."/>
            <person name="Lipzen A."/>
            <person name="Lukacs Z."/>
            <person name="Mihaltcheva S."/>
            <person name="Morgado L.N."/>
            <person name="Niskanen T."/>
            <person name="Noordeloos M.E."/>
            <person name="Ohm R.A."/>
            <person name="Ortiz-Santana B."/>
            <person name="Ovrebo C."/>
            <person name="Racz N."/>
            <person name="Riley R."/>
            <person name="Savchenko A."/>
            <person name="Shiryaev A."/>
            <person name="Soop K."/>
            <person name="Spirin V."/>
            <person name="Szebenyi C."/>
            <person name="Tomsovsky M."/>
            <person name="Tulloss R.E."/>
            <person name="Uehling J."/>
            <person name="Grigoriev I.V."/>
            <person name="Vagvolgyi C."/>
            <person name="Papp T."/>
            <person name="Martin F.M."/>
            <person name="Miettinen O."/>
            <person name="Hibbett D.S."/>
            <person name="Nagy L.G."/>
        </authorList>
    </citation>
    <scope>NUCLEOTIDE SEQUENCE [LARGE SCALE GENOMIC DNA]</scope>
    <source>
        <strain evidence="3 4">CBS 121175</strain>
    </source>
</reference>
<dbReference type="AlphaFoldDB" id="A0A5C3KTC1"/>
<dbReference type="STRING" id="230819.A0A5C3KTC1"/>
<dbReference type="Proteomes" id="UP000307440">
    <property type="component" value="Unassembled WGS sequence"/>
</dbReference>
<keyword evidence="4" id="KW-1185">Reference proteome</keyword>
<sequence length="503" mass="54198">MGSRQRLTRWVAIDDDDPSITYTGSWLTTDVDFGPLNKYGPPHGGSQHYTTTSGTLSFPFRGSRVVIFGTSQQINTTSIVDPTWECAVDGTVYPNTPGFNGGYPMNMWPLCIIDLAFSEQHVLTVRAAAGDEGVFLIDLIQYRPDYELRDDLHPTVFIDSTDPAVKYSEGGWTAYMNETMLSMTEGSKVSVQFNGTKATWVGWIPEDHPLGSSSGTYSIDGQPPTQFSIPGLSLDANGTLYGQRVLETPSLSRGAHTLEVVYGKSAAPLVLDYLIINNGDIFVSPFQSPTNTTAGGPEPTPPNDNNASQTPIGAIVGGAVGGFSFIVALLFLLYFCFWRKRSSKPSTATSLTPQPSGFVSPNSTGAVQVSTPPTNPHTQPYSLQPYVTASNHTANYSTASVPTTANRVPMYVTSTRPNVLASSQTTSTWSPPSRNNITSYPDGLHEYQDTGQLSPPTSLTPLRLSTGDTSSDGRISYLSGDLSRLSNQVSMSLDGSDDPRLHK</sequence>
<feature type="region of interest" description="Disordered" evidence="1">
    <location>
        <begin position="416"/>
        <end position="474"/>
    </location>
</feature>
<evidence type="ECO:0008006" key="5">
    <source>
        <dbReference type="Google" id="ProtNLM"/>
    </source>
</evidence>
<evidence type="ECO:0000256" key="2">
    <source>
        <dbReference type="SAM" id="Phobius"/>
    </source>
</evidence>
<name>A0A5C3KTC1_COPMA</name>
<feature type="compositionally biased region" description="Low complexity" evidence="1">
    <location>
        <begin position="453"/>
        <end position="466"/>
    </location>
</feature>
<feature type="compositionally biased region" description="Low complexity" evidence="1">
    <location>
        <begin position="422"/>
        <end position="433"/>
    </location>
</feature>
<evidence type="ECO:0000313" key="3">
    <source>
        <dbReference type="EMBL" id="TFK19068.1"/>
    </source>
</evidence>
<feature type="region of interest" description="Disordered" evidence="1">
    <location>
        <begin position="287"/>
        <end position="309"/>
    </location>
</feature>
<feature type="transmembrane region" description="Helical" evidence="2">
    <location>
        <begin position="312"/>
        <end position="337"/>
    </location>
</feature>
<dbReference type="OrthoDB" id="3052647at2759"/>
<accession>A0A5C3KTC1</accession>
<protein>
    <recommendedName>
        <fullName evidence="5">Transmembrane protein</fullName>
    </recommendedName>
</protein>
<feature type="region of interest" description="Disordered" evidence="1">
    <location>
        <begin position="345"/>
        <end position="383"/>
    </location>
</feature>
<keyword evidence="2" id="KW-0812">Transmembrane</keyword>